<evidence type="ECO:0000256" key="1">
    <source>
        <dbReference type="SAM" id="MobiDB-lite"/>
    </source>
</evidence>
<dbReference type="eggNOG" id="KOG3017">
    <property type="taxonomic scope" value="Eukaryota"/>
</dbReference>
<sequence>MKVTSVIAVIVGTFAALASVSCASQPVIERNSIASDQNDELQPRDTSSCKASARIRNHQHRIKSKKKDTAKKVVVKPNTKSHRKTSSKWPTRTRKPAFQTPKIVAHTSQSRTVSSTRSSAESASTGTADSNLSNFETTMLEIHNMDRAKHSASPLTWDTTLASAAAKWASDCKWGHTPNNAYGQNIAAGTASGFGAKDATDLWYDENSQYDFTKAQYSAATGHFTQMVWKGSNKLGCAIQKCSSEQIGLGGSGTAQYVVCNYDPPGNYIGKFKENVSPN</sequence>
<accession>A0A0D1E5M0</accession>
<dbReference type="FunFam" id="3.40.33.10:FF:000010">
    <property type="entry name" value="Predicted protein"/>
    <property type="match status" value="1"/>
</dbReference>
<dbReference type="SMR" id="A0A0D1E5M0"/>
<keyword evidence="2" id="KW-0732">Signal</keyword>
<dbReference type="PROSITE" id="PS01009">
    <property type="entry name" value="CRISP_1"/>
    <property type="match status" value="1"/>
</dbReference>
<name>A0A0D1E5M0_MYCMD</name>
<dbReference type="InterPro" id="IPR001283">
    <property type="entry name" value="CRISP-related"/>
</dbReference>
<proteinExistence type="predicted"/>
<dbReference type="InterPro" id="IPR018244">
    <property type="entry name" value="Allrgn_V5/Tpx1_CS"/>
</dbReference>
<dbReference type="OrthoDB" id="337038at2759"/>
<dbReference type="SMART" id="SM00198">
    <property type="entry name" value="SCP"/>
    <property type="match status" value="1"/>
</dbReference>
<dbReference type="InParanoid" id="A0A0D1E5M0"/>
<evidence type="ECO:0000259" key="3">
    <source>
        <dbReference type="SMART" id="SM00198"/>
    </source>
</evidence>
<evidence type="ECO:0000313" key="5">
    <source>
        <dbReference type="Proteomes" id="UP000000561"/>
    </source>
</evidence>
<dbReference type="InterPro" id="IPR014044">
    <property type="entry name" value="CAP_dom"/>
</dbReference>
<dbReference type="GO" id="GO:0005615">
    <property type="term" value="C:extracellular space"/>
    <property type="evidence" value="ECO:0000318"/>
    <property type="project" value="GO_Central"/>
</dbReference>
<feature type="compositionally biased region" description="Basic residues" evidence="1">
    <location>
        <begin position="58"/>
        <end position="69"/>
    </location>
</feature>
<dbReference type="GeneID" id="23562297"/>
<gene>
    <name evidence="4" type="ORF">UMAG_01204</name>
</gene>
<dbReference type="PROSITE" id="PS01010">
    <property type="entry name" value="CRISP_2"/>
    <property type="match status" value="1"/>
</dbReference>
<dbReference type="SUPFAM" id="SSF55797">
    <property type="entry name" value="PR-1-like"/>
    <property type="match status" value="1"/>
</dbReference>
<dbReference type="OMA" id="DSMRVGC"/>
<feature type="compositionally biased region" description="Low complexity" evidence="1">
    <location>
        <begin position="107"/>
        <end position="130"/>
    </location>
</feature>
<dbReference type="RefSeq" id="XP_011387141.1">
    <property type="nucleotide sequence ID" value="XM_011388839.1"/>
</dbReference>
<dbReference type="VEuPathDB" id="FungiDB:UMAG_01204"/>
<feature type="compositionally biased region" description="Basic residues" evidence="1">
    <location>
        <begin position="79"/>
        <end position="95"/>
    </location>
</feature>
<dbReference type="PROSITE" id="PS51257">
    <property type="entry name" value="PROKAR_LIPOPROTEIN"/>
    <property type="match status" value="1"/>
</dbReference>
<dbReference type="Proteomes" id="UP000000561">
    <property type="component" value="Chromosome 2"/>
</dbReference>
<dbReference type="KEGG" id="uma:UMAG_01204"/>
<evidence type="ECO:0000313" key="4">
    <source>
        <dbReference type="EMBL" id="KIS71304.1"/>
    </source>
</evidence>
<feature type="domain" description="SCP" evidence="3">
    <location>
        <begin position="134"/>
        <end position="270"/>
    </location>
</feature>
<dbReference type="Gene3D" id="3.40.33.10">
    <property type="entry name" value="CAP"/>
    <property type="match status" value="1"/>
</dbReference>
<dbReference type="EMBL" id="CM003141">
    <property type="protein sequence ID" value="KIS71304.1"/>
    <property type="molecule type" value="Genomic_DNA"/>
</dbReference>
<dbReference type="PANTHER" id="PTHR10334">
    <property type="entry name" value="CYSTEINE-RICH SECRETORY PROTEIN-RELATED"/>
    <property type="match status" value="1"/>
</dbReference>
<feature type="chain" id="PRO_5002245204" description="SCP domain-containing protein" evidence="2">
    <location>
        <begin position="24"/>
        <end position="279"/>
    </location>
</feature>
<dbReference type="AlphaFoldDB" id="A0A0D1E5M0"/>
<dbReference type="InterPro" id="IPR035940">
    <property type="entry name" value="CAP_sf"/>
</dbReference>
<feature type="signal peptide" evidence="2">
    <location>
        <begin position="1"/>
        <end position="23"/>
    </location>
</feature>
<dbReference type="PRINTS" id="PR00837">
    <property type="entry name" value="V5TPXLIKE"/>
</dbReference>
<feature type="region of interest" description="Disordered" evidence="1">
    <location>
        <begin position="58"/>
        <end position="132"/>
    </location>
</feature>
<dbReference type="Pfam" id="PF00188">
    <property type="entry name" value="CAP"/>
    <property type="match status" value="1"/>
</dbReference>
<protein>
    <recommendedName>
        <fullName evidence="3">SCP domain-containing protein</fullName>
    </recommendedName>
</protein>
<keyword evidence="5" id="KW-1185">Reference proteome</keyword>
<evidence type="ECO:0000256" key="2">
    <source>
        <dbReference type="SAM" id="SignalP"/>
    </source>
</evidence>
<reference evidence="4 5" key="1">
    <citation type="journal article" date="2006" name="Nature">
        <title>Insights from the genome of the biotrophic fungal plant pathogen Ustilago maydis.</title>
        <authorList>
            <person name="Kamper J."/>
            <person name="Kahmann R."/>
            <person name="Bolker M."/>
            <person name="Ma L.J."/>
            <person name="Brefort T."/>
            <person name="Saville B.J."/>
            <person name="Banuett F."/>
            <person name="Kronstad J.W."/>
            <person name="Gold S.E."/>
            <person name="Muller O."/>
            <person name="Perlin M.H."/>
            <person name="Wosten H.A."/>
            <person name="de Vries R."/>
            <person name="Ruiz-Herrera J."/>
            <person name="Reynaga-Pena C.G."/>
            <person name="Snetselaar K."/>
            <person name="McCann M."/>
            <person name="Perez-Martin J."/>
            <person name="Feldbrugge M."/>
            <person name="Basse C.W."/>
            <person name="Steinberg G."/>
            <person name="Ibeas J.I."/>
            <person name="Holloman W."/>
            <person name="Guzman P."/>
            <person name="Farman M."/>
            <person name="Stajich J.E."/>
            <person name="Sentandreu R."/>
            <person name="Gonzalez-Prieto J.M."/>
            <person name="Kennell J.C."/>
            <person name="Molina L."/>
            <person name="Schirawski J."/>
            <person name="Mendoza-Mendoza A."/>
            <person name="Greilinger D."/>
            <person name="Munch K."/>
            <person name="Rossel N."/>
            <person name="Scherer M."/>
            <person name="Vranes M."/>
            <person name="Ladendorf O."/>
            <person name="Vincon V."/>
            <person name="Fuchs U."/>
            <person name="Sandrock B."/>
            <person name="Meng S."/>
            <person name="Ho E.C."/>
            <person name="Cahill M.J."/>
            <person name="Boyce K.J."/>
            <person name="Klose J."/>
            <person name="Klosterman S.J."/>
            <person name="Deelstra H.J."/>
            <person name="Ortiz-Castellanos L."/>
            <person name="Li W."/>
            <person name="Sanchez-Alonso P."/>
            <person name="Schreier P.H."/>
            <person name="Hauser-Hahn I."/>
            <person name="Vaupel M."/>
            <person name="Koopmann E."/>
            <person name="Friedrich G."/>
            <person name="Voss H."/>
            <person name="Schluter T."/>
            <person name="Margolis J."/>
            <person name="Platt D."/>
            <person name="Swimmer C."/>
            <person name="Gnirke A."/>
            <person name="Chen F."/>
            <person name="Vysotskaia V."/>
            <person name="Mannhaupt G."/>
            <person name="Guldener U."/>
            <person name="Munsterkotter M."/>
            <person name="Haase D."/>
            <person name="Oesterheld M."/>
            <person name="Mewes H.W."/>
            <person name="Mauceli E.W."/>
            <person name="DeCaprio D."/>
            <person name="Wade C.M."/>
            <person name="Butler J."/>
            <person name="Young S."/>
            <person name="Jaffe D.B."/>
            <person name="Calvo S."/>
            <person name="Nusbaum C."/>
            <person name="Galagan J."/>
            <person name="Birren B.W."/>
        </authorList>
    </citation>
    <scope>NUCLEOTIDE SEQUENCE [LARGE SCALE GENOMIC DNA]</scope>
    <source>
        <strain evidence="5">DSM 14603 / FGSC 9021 / UM521</strain>
    </source>
</reference>
<organism evidence="4 5">
    <name type="scientific">Mycosarcoma maydis</name>
    <name type="common">Corn smut fungus</name>
    <name type="synonym">Ustilago maydis</name>
    <dbReference type="NCBI Taxonomy" id="5270"/>
    <lineage>
        <taxon>Eukaryota</taxon>
        <taxon>Fungi</taxon>
        <taxon>Dikarya</taxon>
        <taxon>Basidiomycota</taxon>
        <taxon>Ustilaginomycotina</taxon>
        <taxon>Ustilaginomycetes</taxon>
        <taxon>Ustilaginales</taxon>
        <taxon>Ustilaginaceae</taxon>
        <taxon>Mycosarcoma</taxon>
    </lineage>
</organism>